<sequence length="72" mass="8282">MVSDKSQYRGYEIRLRQEWSNWCANIIPTRDDLPMLAMSPLRTLSSTPEEALAAARQNVDEYLGIEPEQRVA</sequence>
<comment type="caution">
    <text evidence="1">The sequence shown here is derived from an EMBL/GenBank/DDBJ whole genome shotgun (WGS) entry which is preliminary data.</text>
</comment>
<dbReference type="EMBL" id="LPWE01000001">
    <property type="protein sequence ID" value="ODR97489.1"/>
    <property type="molecule type" value="Genomic_DNA"/>
</dbReference>
<dbReference type="AlphaFoldDB" id="A0A1E3VVF9"/>
<dbReference type="RefSeq" id="WP_069443045.1">
    <property type="nucleotide sequence ID" value="NZ_LPWE01000001.1"/>
</dbReference>
<keyword evidence="2" id="KW-1185">Reference proteome</keyword>
<proteinExistence type="predicted"/>
<accession>A0A1E3VVF9</accession>
<dbReference type="STRING" id="1774970.AUC70_00205"/>
<organism evidence="1 2">
    <name type="scientific">Methyloceanibacter stevinii</name>
    <dbReference type="NCBI Taxonomy" id="1774970"/>
    <lineage>
        <taxon>Bacteria</taxon>
        <taxon>Pseudomonadati</taxon>
        <taxon>Pseudomonadota</taxon>
        <taxon>Alphaproteobacteria</taxon>
        <taxon>Hyphomicrobiales</taxon>
        <taxon>Hyphomicrobiaceae</taxon>
        <taxon>Methyloceanibacter</taxon>
    </lineage>
</organism>
<evidence type="ECO:0008006" key="3">
    <source>
        <dbReference type="Google" id="ProtNLM"/>
    </source>
</evidence>
<protein>
    <recommendedName>
        <fullName evidence="3">HicB-like antitoxin of toxin-antitoxin system domain-containing protein</fullName>
    </recommendedName>
</protein>
<gene>
    <name evidence="1" type="ORF">AUC70_00205</name>
</gene>
<dbReference type="Proteomes" id="UP000094172">
    <property type="component" value="Unassembled WGS sequence"/>
</dbReference>
<name>A0A1E3VVF9_9HYPH</name>
<evidence type="ECO:0000313" key="2">
    <source>
        <dbReference type="Proteomes" id="UP000094172"/>
    </source>
</evidence>
<evidence type="ECO:0000313" key="1">
    <source>
        <dbReference type="EMBL" id="ODR97489.1"/>
    </source>
</evidence>
<reference evidence="1 2" key="1">
    <citation type="journal article" date="2016" name="Environ. Microbiol.">
        <title>New Methyloceanibacter diversity from North Sea sediments includes methanotroph containing solely the soluble methane monooxygenase.</title>
        <authorList>
            <person name="Vekeman B."/>
            <person name="Kerckhof F.M."/>
            <person name="Cremers G."/>
            <person name="de Vos P."/>
            <person name="Vandamme P."/>
            <person name="Boon N."/>
            <person name="Op den Camp H.J."/>
            <person name="Heylen K."/>
        </authorList>
    </citation>
    <scope>NUCLEOTIDE SEQUENCE [LARGE SCALE GENOMIC DNA]</scope>
    <source>
        <strain evidence="1 2">R-67176</strain>
    </source>
</reference>